<proteinExistence type="predicted"/>
<feature type="non-terminal residue" evidence="4">
    <location>
        <position position="1"/>
    </location>
</feature>
<evidence type="ECO:0000313" key="4">
    <source>
        <dbReference type="EMBL" id="MTV42019.1"/>
    </source>
</evidence>
<dbReference type="SUPFAM" id="SSF58104">
    <property type="entry name" value="Methyl-accepting chemotaxis protein (MCP) signaling domain"/>
    <property type="match status" value="1"/>
</dbReference>
<protein>
    <submittedName>
        <fullName evidence="4">Methyl-accepting chemotaxis protein</fullName>
    </submittedName>
</protein>
<dbReference type="InterPro" id="IPR004089">
    <property type="entry name" value="MCPsignal_dom"/>
</dbReference>
<dbReference type="RefSeq" id="WP_155468451.1">
    <property type="nucleotide sequence ID" value="NZ_WNKY01000104.1"/>
</dbReference>
<reference evidence="4 5" key="1">
    <citation type="submission" date="2019-11" db="EMBL/GenBank/DDBJ databases">
        <title>Type strains purchased from KCTC, JCM and DSMZ.</title>
        <authorList>
            <person name="Lu H."/>
        </authorList>
    </citation>
    <scope>NUCLEOTIDE SEQUENCE [LARGE SCALE GENOMIC DNA]</scope>
    <source>
        <strain evidence="4 5">KCTC 22382</strain>
    </source>
</reference>
<keyword evidence="5" id="KW-1185">Reference proteome</keyword>
<comment type="caution">
    <text evidence="4">The sequence shown here is derived from an EMBL/GenBank/DDBJ whole genome shotgun (WGS) entry which is preliminary data.</text>
</comment>
<dbReference type="PANTHER" id="PTHR32089">
    <property type="entry name" value="METHYL-ACCEPTING CHEMOTAXIS PROTEIN MCPB"/>
    <property type="match status" value="1"/>
</dbReference>
<sequence>GLAWRRLASAPPPAAPAATPGLDALCSGVLPVWSDQVQLASSQTEQAITALAERFVEINRRVGVAVANSHAGDDGALLDLLNRSHDELDSITNALRDALAAKNALLEQVAGLAGFTSELRGLAHSVAEVARKTNLVALNAAIEAARAGEAGRGFAVVAREVRELSLLSGAAGKQIADTIDTVNRALNGTLEASQQYARRDQQSLLNSAAIIERVVGDFRQATATLAATAHDMREHSAAVGHELEQVLVSLQFQDRVSQILGQVRADMHKLATRLDQHGAAPALDPQAWLGELAASYTAPEQHHPQLGRAAQPADDVTFF</sequence>
<dbReference type="GO" id="GO:0016020">
    <property type="term" value="C:membrane"/>
    <property type="evidence" value="ECO:0007669"/>
    <property type="project" value="InterPro"/>
</dbReference>
<gene>
    <name evidence="4" type="ORF">GM676_31200</name>
</gene>
<dbReference type="EMBL" id="WNKY01000104">
    <property type="protein sequence ID" value="MTV42019.1"/>
    <property type="molecule type" value="Genomic_DNA"/>
</dbReference>
<dbReference type="PANTHER" id="PTHR32089:SF41">
    <property type="entry name" value="METHYL-ACCEPTING CHEMOTAXIS PROTEIN"/>
    <property type="match status" value="1"/>
</dbReference>
<evidence type="ECO:0000259" key="3">
    <source>
        <dbReference type="PROSITE" id="PS50111"/>
    </source>
</evidence>
<dbReference type="Gene3D" id="1.10.287.950">
    <property type="entry name" value="Methyl-accepting chemotaxis protein"/>
    <property type="match status" value="1"/>
</dbReference>
<dbReference type="GO" id="GO:0007165">
    <property type="term" value="P:signal transduction"/>
    <property type="evidence" value="ECO:0007669"/>
    <property type="project" value="UniProtKB-KW"/>
</dbReference>
<evidence type="ECO:0000256" key="1">
    <source>
        <dbReference type="ARBA" id="ARBA00023224"/>
    </source>
</evidence>
<dbReference type="PROSITE" id="PS50111">
    <property type="entry name" value="CHEMOTAXIS_TRANSDUC_2"/>
    <property type="match status" value="1"/>
</dbReference>
<accession>A0A6L6PT87</accession>
<dbReference type="OrthoDB" id="3288815at2"/>
<organism evidence="4 5">
    <name type="scientific">Duganella radicis</name>
    <dbReference type="NCBI Taxonomy" id="551988"/>
    <lineage>
        <taxon>Bacteria</taxon>
        <taxon>Pseudomonadati</taxon>
        <taxon>Pseudomonadota</taxon>
        <taxon>Betaproteobacteria</taxon>
        <taxon>Burkholderiales</taxon>
        <taxon>Oxalobacteraceae</taxon>
        <taxon>Telluria group</taxon>
        <taxon>Duganella</taxon>
    </lineage>
</organism>
<evidence type="ECO:0000256" key="2">
    <source>
        <dbReference type="PROSITE-ProRule" id="PRU00284"/>
    </source>
</evidence>
<name>A0A6L6PT87_9BURK</name>
<dbReference type="Pfam" id="PF00015">
    <property type="entry name" value="MCPsignal"/>
    <property type="match status" value="1"/>
</dbReference>
<dbReference type="SMART" id="SM00283">
    <property type="entry name" value="MA"/>
    <property type="match status" value="1"/>
</dbReference>
<keyword evidence="1 2" id="KW-0807">Transducer</keyword>
<feature type="domain" description="Methyl-accepting transducer" evidence="3">
    <location>
        <begin position="107"/>
        <end position="195"/>
    </location>
</feature>
<evidence type="ECO:0000313" key="5">
    <source>
        <dbReference type="Proteomes" id="UP000475582"/>
    </source>
</evidence>
<dbReference type="AlphaFoldDB" id="A0A6L6PT87"/>
<dbReference type="Proteomes" id="UP000475582">
    <property type="component" value="Unassembled WGS sequence"/>
</dbReference>